<proteinExistence type="predicted"/>
<feature type="transmembrane region" description="Helical" evidence="1">
    <location>
        <begin position="105"/>
        <end position="123"/>
    </location>
</feature>
<protein>
    <submittedName>
        <fullName evidence="2">Uncharacterized protein</fullName>
    </submittedName>
</protein>
<evidence type="ECO:0000313" key="2">
    <source>
        <dbReference type="EMBL" id="NUQ90429.1"/>
    </source>
</evidence>
<feature type="transmembrane region" description="Helical" evidence="1">
    <location>
        <begin position="42"/>
        <end position="64"/>
    </location>
</feature>
<organism evidence="2 3">
    <name type="scientific">Glycomyces artemisiae</name>
    <dbReference type="NCBI Taxonomy" id="1076443"/>
    <lineage>
        <taxon>Bacteria</taxon>
        <taxon>Bacillati</taxon>
        <taxon>Actinomycetota</taxon>
        <taxon>Actinomycetes</taxon>
        <taxon>Glycomycetales</taxon>
        <taxon>Glycomycetaceae</taxon>
        <taxon>Glycomyces</taxon>
    </lineage>
</organism>
<reference evidence="2 3" key="1">
    <citation type="submission" date="2020-05" db="EMBL/GenBank/DDBJ databases">
        <title>DNA-SIP metagenomic assembled genomes.</title>
        <authorList>
            <person name="Yu J."/>
        </authorList>
    </citation>
    <scope>NUCLEOTIDE SEQUENCE [LARGE SCALE GENOMIC DNA]</scope>
    <source>
        <strain evidence="2">Bin5.27</strain>
    </source>
</reference>
<keyword evidence="1" id="KW-0812">Transmembrane</keyword>
<accession>A0A850CEJ2</accession>
<keyword evidence="1" id="KW-1133">Transmembrane helix</keyword>
<evidence type="ECO:0000313" key="3">
    <source>
        <dbReference type="Proteomes" id="UP000574690"/>
    </source>
</evidence>
<evidence type="ECO:0000256" key="1">
    <source>
        <dbReference type="SAM" id="Phobius"/>
    </source>
</evidence>
<feature type="transmembrane region" description="Helical" evidence="1">
    <location>
        <begin position="71"/>
        <end position="93"/>
    </location>
</feature>
<sequence>MAVAALRLAWESFSMTAPGPYAPPIDHRKQQTRYRLGRVGTYLWAFAPLLTCGFAAPVSFGIAMGRRRDNLTVAALILYSALIIAGCGVLGAYEYPAPDWVNTLFTVSICITSIGATAQLLVIRSKVWAAPARPPDPVAH</sequence>
<name>A0A850CEJ2_9ACTN</name>
<dbReference type="AlphaFoldDB" id="A0A850CEJ2"/>
<dbReference type="Proteomes" id="UP000574690">
    <property type="component" value="Unassembled WGS sequence"/>
</dbReference>
<dbReference type="EMBL" id="JABFXE010000774">
    <property type="protein sequence ID" value="NUQ90429.1"/>
    <property type="molecule type" value="Genomic_DNA"/>
</dbReference>
<keyword evidence="1" id="KW-0472">Membrane</keyword>
<comment type="caution">
    <text evidence="2">The sequence shown here is derived from an EMBL/GenBank/DDBJ whole genome shotgun (WGS) entry which is preliminary data.</text>
</comment>
<gene>
    <name evidence="2" type="ORF">HOQ43_18455</name>
</gene>